<dbReference type="AlphaFoldDB" id="A0A0B3VTN4"/>
<dbReference type="EMBL" id="JWHR01000131">
    <property type="protein sequence ID" value="KHS55979.1"/>
    <property type="molecule type" value="Genomic_DNA"/>
</dbReference>
<dbReference type="OrthoDB" id="1752648at2"/>
<comment type="caution">
    <text evidence="1">The sequence shown here is derived from an EMBL/GenBank/DDBJ whole genome shotgun (WGS) entry which is preliminary data.</text>
</comment>
<dbReference type="STRING" id="1577792.QX51_16250"/>
<sequence length="99" mass="11823">MTRGSKFNVGINNITIDRFTLLKYKLVLDDYIKSNNLWEENTRECWLYDLIDFKLKQDVGLTYRSIRVLEDEWGFDSDNDDIDDYINRHMAKFMAKSNG</sequence>
<dbReference type="Proteomes" id="UP000031189">
    <property type="component" value="Unassembled WGS sequence"/>
</dbReference>
<organism evidence="1 2">
    <name type="scientific">Terrisporobacter othiniensis</name>
    <dbReference type="NCBI Taxonomy" id="1577792"/>
    <lineage>
        <taxon>Bacteria</taxon>
        <taxon>Bacillati</taxon>
        <taxon>Bacillota</taxon>
        <taxon>Clostridia</taxon>
        <taxon>Peptostreptococcales</taxon>
        <taxon>Peptostreptococcaceae</taxon>
        <taxon>Terrisporobacter</taxon>
    </lineage>
</organism>
<name>A0A0B3VTN4_9FIRM</name>
<evidence type="ECO:0000313" key="2">
    <source>
        <dbReference type="Proteomes" id="UP000031189"/>
    </source>
</evidence>
<evidence type="ECO:0000313" key="1">
    <source>
        <dbReference type="EMBL" id="KHS55979.1"/>
    </source>
</evidence>
<dbReference type="RefSeq" id="WP_039680954.1">
    <property type="nucleotide sequence ID" value="NZ_JAWGXO010000010.1"/>
</dbReference>
<reference evidence="1 2" key="1">
    <citation type="submission" date="2014-12" db="EMBL/GenBank/DDBJ databases">
        <title>Draft genome sequence of Terrisporobacter sp. 08-306576, isolated from the blood culture of a bacteremia patient.</title>
        <authorList>
            <person name="Lund L.C."/>
            <person name="Sydenham T.V."/>
            <person name="Hogh S.V."/>
            <person name="Skov M.N."/>
            <person name="Kemp M."/>
            <person name="Justesen U.S."/>
        </authorList>
    </citation>
    <scope>NUCLEOTIDE SEQUENCE [LARGE SCALE GENOMIC DNA]</scope>
    <source>
        <strain evidence="1 2">08-306576</strain>
    </source>
</reference>
<protein>
    <submittedName>
        <fullName evidence="1">Uncharacterized protein</fullName>
    </submittedName>
</protein>
<keyword evidence="2" id="KW-1185">Reference proteome</keyword>
<proteinExistence type="predicted"/>
<accession>A0A0B3VTN4</accession>
<gene>
    <name evidence="1" type="ORF">QX51_16250</name>
</gene>